<evidence type="ECO:0000256" key="9">
    <source>
        <dbReference type="ARBA" id="ARBA00023157"/>
    </source>
</evidence>
<evidence type="ECO:0000256" key="16">
    <source>
        <dbReference type="ARBA" id="ARBA00076475"/>
    </source>
</evidence>
<evidence type="ECO:0000256" key="13">
    <source>
        <dbReference type="ARBA" id="ARBA00059701"/>
    </source>
</evidence>
<keyword evidence="4" id="KW-0121">Carboxypeptidase</keyword>
<comment type="subcellular location">
    <subcellularLocation>
        <location evidence="1">Lysosome</location>
    </subcellularLocation>
</comment>
<keyword evidence="5" id="KW-0645">Protease</keyword>
<evidence type="ECO:0000256" key="6">
    <source>
        <dbReference type="ARBA" id="ARBA00022729"/>
    </source>
</evidence>
<keyword evidence="11" id="KW-0458">Lysosome</keyword>
<comment type="function">
    <text evidence="13">Cleaves C-terminal amino acids linked to proline in peptides such as angiotensin II, III and des-Arg9-bradykinin. This cleavage occurs at acidic pH, but enzymatic activity is retained with some substrates at neutral pH.</text>
</comment>
<keyword evidence="8" id="KW-0865">Zymogen</keyword>
<dbReference type="Gene3D" id="3.40.50.1820">
    <property type="entry name" value="alpha/beta hydrolase"/>
    <property type="match status" value="1"/>
</dbReference>
<dbReference type="FunFam" id="1.20.120.980:FF:000002">
    <property type="entry name" value="lysosomal Pro-X carboxypeptidase"/>
    <property type="match status" value="1"/>
</dbReference>
<evidence type="ECO:0000256" key="8">
    <source>
        <dbReference type="ARBA" id="ARBA00023145"/>
    </source>
</evidence>
<evidence type="ECO:0000256" key="14">
    <source>
        <dbReference type="ARBA" id="ARBA00066456"/>
    </source>
</evidence>
<keyword evidence="7" id="KW-0378">Hydrolase</keyword>
<comment type="catalytic activity">
    <reaction evidence="12">
        <text>Cleavage of a -Pro-|-Xaa bond to release a C-terminal amino acid.</text>
        <dbReference type="EC" id="3.4.16.2"/>
    </reaction>
</comment>
<evidence type="ECO:0000256" key="3">
    <source>
        <dbReference type="ARBA" id="ARBA00011738"/>
    </source>
</evidence>
<evidence type="ECO:0000256" key="11">
    <source>
        <dbReference type="ARBA" id="ARBA00023228"/>
    </source>
</evidence>
<dbReference type="SUPFAM" id="SSF53474">
    <property type="entry name" value="alpha/beta-Hydrolases"/>
    <property type="match status" value="1"/>
</dbReference>
<dbReference type="GO" id="GO:0008239">
    <property type="term" value="F:dipeptidyl-peptidase activity"/>
    <property type="evidence" value="ECO:0007669"/>
    <property type="project" value="TreeGrafter"/>
</dbReference>
<sequence length="443" mass="50765">MYIEVPLDHFSLKNNETFKLRYLLYRQFHIKGGPIFLYTGNEGDIMMFAQNTDFLFDIAPVFNALIVFAEHRYYGESVPFGNRTFTKPEYLAYLTTAQALADFVYLIEELRHTFFGTMISFDTYPFVAFGGSYGGMLSAWLRMKYPNSVIGAIASSAPIWFFEGLTPCDKFYETITTVFAHYGTEHCNTTIKSTWDVIRNVTKTEEGRKLLSTIWNFCNGLETSNDVDKLVDWLSNIYVNLAMVNYPYPTNFLTQLPAYPVKIFCDKLNSFKVDDNKTLLEALGKALEVYTNYTGKTKCNNVNITSEDLGEFAWDYQACTELIMPMCSTENDMFETTAWDFKNYSDECFRKFGVKSSNRHWPILQYGGTNLKYFSNIVFSNGLMDPWSCGGVLRNVSSTIWAVNITDGAHHVDLRGADPADTNYVVEARKMHVKAIKKWLDIT</sequence>
<dbReference type="Pfam" id="PF05577">
    <property type="entry name" value="Peptidase_S28"/>
    <property type="match status" value="1"/>
</dbReference>
<evidence type="ECO:0000256" key="15">
    <source>
        <dbReference type="ARBA" id="ARBA00073691"/>
    </source>
</evidence>
<evidence type="ECO:0000256" key="10">
    <source>
        <dbReference type="ARBA" id="ARBA00023180"/>
    </source>
</evidence>
<keyword evidence="9" id="KW-1015">Disulfide bond</keyword>
<accession>A0AAV8W2S7</accession>
<evidence type="ECO:0000313" key="18">
    <source>
        <dbReference type="EMBL" id="KAJ8920963.1"/>
    </source>
</evidence>
<keyword evidence="10" id="KW-0325">Glycoprotein</keyword>
<dbReference type="GO" id="GO:0004185">
    <property type="term" value="F:serine-type carboxypeptidase activity"/>
    <property type="evidence" value="ECO:0007669"/>
    <property type="project" value="UniProtKB-EC"/>
</dbReference>
<comment type="similarity">
    <text evidence="2">Belongs to the peptidase S28 family.</text>
</comment>
<comment type="subunit">
    <text evidence="3">Homodimer.</text>
</comment>
<dbReference type="GO" id="GO:0006508">
    <property type="term" value="P:proteolysis"/>
    <property type="evidence" value="ECO:0007669"/>
    <property type="project" value="UniProtKB-KW"/>
</dbReference>
<dbReference type="InterPro" id="IPR042269">
    <property type="entry name" value="Ser_carbopepase_S28_SKS"/>
</dbReference>
<dbReference type="InterPro" id="IPR029058">
    <property type="entry name" value="AB_hydrolase_fold"/>
</dbReference>
<reference evidence="18 19" key="1">
    <citation type="journal article" date="2023" name="Insect Mol. Biol.">
        <title>Genome sequencing provides insights into the evolution of gene families encoding plant cell wall-degrading enzymes in longhorned beetles.</title>
        <authorList>
            <person name="Shin N.R."/>
            <person name="Okamura Y."/>
            <person name="Kirsch R."/>
            <person name="Pauchet Y."/>
        </authorList>
    </citation>
    <scope>NUCLEOTIDE SEQUENCE [LARGE SCALE GENOMIC DNA]</scope>
    <source>
        <strain evidence="18">EAD_L_NR</strain>
    </source>
</reference>
<gene>
    <name evidence="18" type="ORF">NQ315_015757</name>
</gene>
<dbReference type="AlphaFoldDB" id="A0AAV8W2S7"/>
<evidence type="ECO:0000256" key="12">
    <source>
        <dbReference type="ARBA" id="ARBA00052013"/>
    </source>
</evidence>
<comment type="caution">
    <text evidence="18">The sequence shown here is derived from an EMBL/GenBank/DDBJ whole genome shotgun (WGS) entry which is preliminary data.</text>
</comment>
<evidence type="ECO:0000256" key="7">
    <source>
        <dbReference type="ARBA" id="ARBA00022801"/>
    </source>
</evidence>
<evidence type="ECO:0000256" key="1">
    <source>
        <dbReference type="ARBA" id="ARBA00004371"/>
    </source>
</evidence>
<dbReference type="PANTHER" id="PTHR11010">
    <property type="entry name" value="PROTEASE S28 PRO-X CARBOXYPEPTIDASE-RELATED"/>
    <property type="match status" value="1"/>
</dbReference>
<keyword evidence="19" id="KW-1185">Reference proteome</keyword>
<dbReference type="InterPro" id="IPR008758">
    <property type="entry name" value="Peptidase_S28"/>
</dbReference>
<dbReference type="Gene3D" id="1.20.120.980">
    <property type="entry name" value="Serine carboxypeptidase S28, SKS domain"/>
    <property type="match status" value="1"/>
</dbReference>
<dbReference type="Proteomes" id="UP001159042">
    <property type="component" value="Unassembled WGS sequence"/>
</dbReference>
<dbReference type="PANTHER" id="PTHR11010:SF38">
    <property type="entry name" value="LYSOSOMAL PRO-X CARBOXYPEPTIDASE"/>
    <property type="match status" value="1"/>
</dbReference>
<dbReference type="EMBL" id="JANEYG010000012">
    <property type="protein sequence ID" value="KAJ8920963.1"/>
    <property type="molecule type" value="Genomic_DNA"/>
</dbReference>
<proteinExistence type="inferred from homology"/>
<evidence type="ECO:0000256" key="5">
    <source>
        <dbReference type="ARBA" id="ARBA00022670"/>
    </source>
</evidence>
<evidence type="ECO:0000256" key="4">
    <source>
        <dbReference type="ARBA" id="ARBA00022645"/>
    </source>
</evidence>
<evidence type="ECO:0000256" key="2">
    <source>
        <dbReference type="ARBA" id="ARBA00011079"/>
    </source>
</evidence>
<dbReference type="EC" id="3.4.16.2" evidence="14"/>
<organism evidence="18 19">
    <name type="scientific">Exocentrus adspersus</name>
    <dbReference type="NCBI Taxonomy" id="1586481"/>
    <lineage>
        <taxon>Eukaryota</taxon>
        <taxon>Metazoa</taxon>
        <taxon>Ecdysozoa</taxon>
        <taxon>Arthropoda</taxon>
        <taxon>Hexapoda</taxon>
        <taxon>Insecta</taxon>
        <taxon>Pterygota</taxon>
        <taxon>Neoptera</taxon>
        <taxon>Endopterygota</taxon>
        <taxon>Coleoptera</taxon>
        <taxon>Polyphaga</taxon>
        <taxon>Cucujiformia</taxon>
        <taxon>Chrysomeloidea</taxon>
        <taxon>Cerambycidae</taxon>
        <taxon>Lamiinae</taxon>
        <taxon>Acanthocinini</taxon>
        <taxon>Exocentrus</taxon>
    </lineage>
</organism>
<evidence type="ECO:0000256" key="17">
    <source>
        <dbReference type="ARBA" id="ARBA00076608"/>
    </source>
</evidence>
<keyword evidence="6" id="KW-0732">Signal</keyword>
<dbReference type="GO" id="GO:0005764">
    <property type="term" value="C:lysosome"/>
    <property type="evidence" value="ECO:0007669"/>
    <property type="project" value="UniProtKB-SubCell"/>
</dbReference>
<name>A0AAV8W2S7_9CUCU</name>
<protein>
    <recommendedName>
        <fullName evidence="15">Lysosomal Pro-X carboxypeptidase</fullName>
        <ecNumber evidence="14">3.4.16.2</ecNumber>
    </recommendedName>
    <alternativeName>
        <fullName evidence="17">Proline carboxypeptidase</fullName>
    </alternativeName>
    <alternativeName>
        <fullName evidence="16">Prolylcarboxypeptidase</fullName>
    </alternativeName>
</protein>
<evidence type="ECO:0000313" key="19">
    <source>
        <dbReference type="Proteomes" id="UP001159042"/>
    </source>
</evidence>